<evidence type="ECO:0000313" key="1">
    <source>
        <dbReference type="EMBL" id="KAG9458963.1"/>
    </source>
</evidence>
<dbReference type="Proteomes" id="UP000825729">
    <property type="component" value="Unassembled WGS sequence"/>
</dbReference>
<proteinExistence type="predicted"/>
<comment type="caution">
    <text evidence="1">The sequence shown here is derived from an EMBL/GenBank/DDBJ whole genome shotgun (WGS) entry which is preliminary data.</text>
</comment>
<keyword evidence="2" id="KW-1185">Reference proteome</keyword>
<dbReference type="AlphaFoldDB" id="A0AAV7FCV4"/>
<evidence type="ECO:0000313" key="2">
    <source>
        <dbReference type="Proteomes" id="UP000825729"/>
    </source>
</evidence>
<protein>
    <submittedName>
        <fullName evidence="1">Uncharacterized protein</fullName>
    </submittedName>
</protein>
<accession>A0AAV7FCV4</accession>
<gene>
    <name evidence="1" type="ORF">H6P81_003471</name>
</gene>
<sequence length="212" mass="23247">METTWHHNQKRDQIGWSTHQDMMFLGYSIQGGGSPAVYNCIVFVVHNQQAGESDAEDQVVEDIAKLLNFIPSSIYNVENGGAEPVEQRVMGCVTPMVQHVCAAVRNQKVQRAAVGHHLVIFQVLSLVVLTGHCFPSLEGFRYLHISSPMPSTTAPTFVPPAPEGTSIEASYLIGCPFCWATGRRSGFFVVLTPEQAPELAGLVEFTRTISVM</sequence>
<organism evidence="1 2">
    <name type="scientific">Aristolochia fimbriata</name>
    <name type="common">White veined hardy Dutchman's pipe vine</name>
    <dbReference type="NCBI Taxonomy" id="158543"/>
    <lineage>
        <taxon>Eukaryota</taxon>
        <taxon>Viridiplantae</taxon>
        <taxon>Streptophyta</taxon>
        <taxon>Embryophyta</taxon>
        <taxon>Tracheophyta</taxon>
        <taxon>Spermatophyta</taxon>
        <taxon>Magnoliopsida</taxon>
        <taxon>Magnoliidae</taxon>
        <taxon>Piperales</taxon>
        <taxon>Aristolochiaceae</taxon>
        <taxon>Aristolochia</taxon>
    </lineage>
</organism>
<reference evidence="1 2" key="1">
    <citation type="submission" date="2021-07" db="EMBL/GenBank/DDBJ databases">
        <title>The Aristolochia fimbriata genome: insights into angiosperm evolution, floral development and chemical biosynthesis.</title>
        <authorList>
            <person name="Jiao Y."/>
        </authorList>
    </citation>
    <scope>NUCLEOTIDE SEQUENCE [LARGE SCALE GENOMIC DNA]</scope>
    <source>
        <strain evidence="1">IBCAS-2021</strain>
        <tissue evidence="1">Leaf</tissue>
    </source>
</reference>
<dbReference type="EMBL" id="JAINDJ010000002">
    <property type="protein sequence ID" value="KAG9458963.1"/>
    <property type="molecule type" value="Genomic_DNA"/>
</dbReference>
<name>A0AAV7FCV4_ARIFI</name>